<accession>A0A6B3RJS4</accession>
<gene>
    <name evidence="2" type="ORF">G3572_02950</name>
</gene>
<dbReference type="EMBL" id="JAAIKE010000001">
    <property type="protein sequence ID" value="NEX45148.1"/>
    <property type="molecule type" value="Genomic_DNA"/>
</dbReference>
<keyword evidence="1" id="KW-0812">Transmembrane</keyword>
<dbReference type="Proteomes" id="UP000481421">
    <property type="component" value="Unassembled WGS sequence"/>
</dbReference>
<keyword evidence="1" id="KW-1133">Transmembrane helix</keyword>
<evidence type="ECO:0000313" key="3">
    <source>
        <dbReference type="Proteomes" id="UP000481421"/>
    </source>
</evidence>
<evidence type="ECO:0000256" key="1">
    <source>
        <dbReference type="SAM" id="Phobius"/>
    </source>
</evidence>
<proteinExistence type="predicted"/>
<keyword evidence="1" id="KW-0472">Membrane</keyword>
<name>A0A6B3RJS4_9RHOB</name>
<organism evidence="2 3">
    <name type="scientific">Pseudotabrizicola algicola</name>
    <dbReference type="NCBI Taxonomy" id="2709381"/>
    <lineage>
        <taxon>Bacteria</taxon>
        <taxon>Pseudomonadati</taxon>
        <taxon>Pseudomonadota</taxon>
        <taxon>Alphaproteobacteria</taxon>
        <taxon>Rhodobacterales</taxon>
        <taxon>Paracoccaceae</taxon>
        <taxon>Pseudotabrizicola</taxon>
    </lineage>
</organism>
<comment type="caution">
    <text evidence="2">The sequence shown here is derived from an EMBL/GenBank/DDBJ whole genome shotgun (WGS) entry which is preliminary data.</text>
</comment>
<feature type="transmembrane region" description="Helical" evidence="1">
    <location>
        <begin position="67"/>
        <end position="85"/>
    </location>
</feature>
<keyword evidence="3" id="KW-1185">Reference proteome</keyword>
<reference evidence="2 3" key="1">
    <citation type="submission" date="2020-02" db="EMBL/GenBank/DDBJ databases">
        <title>Rhodobacter algicola sp. nov., isolated from microalga culture.</title>
        <authorList>
            <person name="Park C.-Y."/>
        </authorList>
    </citation>
    <scope>NUCLEOTIDE SEQUENCE [LARGE SCALE GENOMIC DNA]</scope>
    <source>
        <strain evidence="2 3">ETT8</strain>
    </source>
</reference>
<dbReference type="AlphaFoldDB" id="A0A6B3RJS4"/>
<evidence type="ECO:0000313" key="2">
    <source>
        <dbReference type="EMBL" id="NEX45148.1"/>
    </source>
</evidence>
<protein>
    <submittedName>
        <fullName evidence="2">Uncharacterized protein</fullName>
    </submittedName>
</protein>
<sequence length="111" mass="11455">MSPDTRANGTGPFVSIALPAALVAELAGARPVWKLTHDDIPGANLAQLKDAVVACLLMGGKTDALDVLAALTAAGYAGAVLVIAPPMPNPRMIERELARAAKTMKVTLLVR</sequence>